<evidence type="ECO:0000256" key="11">
    <source>
        <dbReference type="ARBA" id="ARBA00022962"/>
    </source>
</evidence>
<name>A0A0A8E4E7_9GAMM</name>
<dbReference type="SUPFAM" id="SSF56042">
    <property type="entry name" value="PurM C-terminal domain-like"/>
    <property type="match status" value="2"/>
</dbReference>
<dbReference type="FunFam" id="3.90.650.10:FF:000002">
    <property type="entry name" value="Phosphoribosylformylglycinamidine synthase"/>
    <property type="match status" value="1"/>
</dbReference>
<dbReference type="FunFam" id="3.30.1330.10:FF:000002">
    <property type="entry name" value="Phosphoribosylformylglycinamidine synthase"/>
    <property type="match status" value="1"/>
</dbReference>
<gene>
    <name evidence="14" type="primary">purL</name>
    <name evidence="19" type="ORF">SD28_01815</name>
</gene>
<dbReference type="GO" id="GO:0004642">
    <property type="term" value="F:phosphoribosylformylglycinamidine synthase activity"/>
    <property type="evidence" value="ECO:0007669"/>
    <property type="project" value="UniProtKB-UniRule"/>
</dbReference>
<dbReference type="Pfam" id="PF22689">
    <property type="entry name" value="FGAR-AT_PurM_N-like"/>
    <property type="match status" value="1"/>
</dbReference>
<dbReference type="FunFam" id="3.30.1330.10:FF:000005">
    <property type="entry name" value="Phosphoribosylformylglycinamidine synthase"/>
    <property type="match status" value="1"/>
</dbReference>
<dbReference type="CDD" id="cd02203">
    <property type="entry name" value="PurL_repeat1"/>
    <property type="match status" value="1"/>
</dbReference>
<keyword evidence="7 14" id="KW-0547">Nucleotide-binding</keyword>
<dbReference type="GO" id="GO:0005737">
    <property type="term" value="C:cytoplasm"/>
    <property type="evidence" value="ECO:0007669"/>
    <property type="project" value="UniProtKB-SubCell"/>
</dbReference>
<keyword evidence="5 14" id="KW-0436">Ligase</keyword>
<dbReference type="KEGG" id="fgu:SD28_01815"/>
<dbReference type="InterPro" id="IPR041609">
    <property type="entry name" value="PurL_linker"/>
</dbReference>
<evidence type="ECO:0000256" key="4">
    <source>
        <dbReference type="ARBA" id="ARBA00022490"/>
    </source>
</evidence>
<dbReference type="NCBIfam" id="TIGR01735">
    <property type="entry name" value="FGAM_synt"/>
    <property type="match status" value="1"/>
</dbReference>
<dbReference type="InterPro" id="IPR036921">
    <property type="entry name" value="PurM-like_N_sf"/>
</dbReference>
<evidence type="ECO:0000313" key="20">
    <source>
        <dbReference type="Proteomes" id="UP000031104"/>
    </source>
</evidence>
<dbReference type="Gene3D" id="3.90.650.10">
    <property type="entry name" value="PurM-like C-terminal domain"/>
    <property type="match status" value="2"/>
</dbReference>
<dbReference type="GO" id="GO:0046872">
    <property type="term" value="F:metal ion binding"/>
    <property type="evidence" value="ECO:0007669"/>
    <property type="project" value="UniProtKB-KW"/>
</dbReference>
<evidence type="ECO:0000256" key="7">
    <source>
        <dbReference type="ARBA" id="ARBA00022741"/>
    </source>
</evidence>
<dbReference type="Gene3D" id="3.40.50.880">
    <property type="match status" value="1"/>
</dbReference>
<feature type="active site" evidence="14">
    <location>
        <position position="1275"/>
    </location>
</feature>
<dbReference type="InterPro" id="IPR010073">
    <property type="entry name" value="PurL_large"/>
</dbReference>
<feature type="domain" description="Phosphoribosylformylglycinamidine synthase N-terminal" evidence="17">
    <location>
        <begin position="37"/>
        <end position="149"/>
    </location>
</feature>
<feature type="binding site" evidence="14">
    <location>
        <position position="722"/>
    </location>
    <ligand>
        <name>Mg(2+)</name>
        <dbReference type="ChEBI" id="CHEBI:18420"/>
    </ligand>
</feature>
<accession>A0A0A8E4E7</accession>
<dbReference type="EMBL" id="CP010427">
    <property type="protein sequence ID" value="AJC48477.1"/>
    <property type="molecule type" value="Genomic_DNA"/>
</dbReference>
<dbReference type="FunFam" id="3.40.50.880:FF:000008">
    <property type="entry name" value="Phosphoribosylformylglycinamidine synthase"/>
    <property type="match status" value="1"/>
</dbReference>
<keyword evidence="8 14" id="KW-0658">Purine biosynthesis</keyword>
<dbReference type="FunFam" id="1.10.8.750:FF:000002">
    <property type="entry name" value="Phosphoribosylformylglycinamidine synthase"/>
    <property type="match status" value="1"/>
</dbReference>
<dbReference type="GO" id="GO:0005524">
    <property type="term" value="F:ATP binding"/>
    <property type="evidence" value="ECO:0007669"/>
    <property type="project" value="UniProtKB-UniRule"/>
</dbReference>
<dbReference type="Pfam" id="PF18072">
    <property type="entry name" value="FGAR-AT_linker"/>
    <property type="match status" value="1"/>
</dbReference>
<evidence type="ECO:0000313" key="19">
    <source>
        <dbReference type="EMBL" id="AJC48477.1"/>
    </source>
</evidence>
<dbReference type="Gene3D" id="1.10.8.750">
    <property type="entry name" value="Phosphoribosylformylglycinamidine synthase, linker domain"/>
    <property type="match status" value="1"/>
</dbReference>
<evidence type="ECO:0000256" key="1">
    <source>
        <dbReference type="ARBA" id="ARBA00004496"/>
    </source>
</evidence>
<dbReference type="RefSeq" id="WP_039123447.1">
    <property type="nucleotide sequence ID" value="NZ_CP010427.1"/>
</dbReference>
<dbReference type="STRING" id="594679.SD28_01815"/>
<evidence type="ECO:0000256" key="2">
    <source>
        <dbReference type="ARBA" id="ARBA00004920"/>
    </source>
</evidence>
<feature type="domain" description="PurM-like C-terminal" evidence="15">
    <location>
        <begin position="431"/>
        <end position="588"/>
    </location>
</feature>
<keyword evidence="10 14" id="KW-0460">Magnesium</keyword>
<dbReference type="InterPro" id="IPR036676">
    <property type="entry name" value="PurM-like_C_sf"/>
</dbReference>
<dbReference type="HAMAP" id="MF_00419">
    <property type="entry name" value="PurL_1"/>
    <property type="match status" value="1"/>
</dbReference>
<comment type="similarity">
    <text evidence="3 14">In the N-terminal section; belongs to the FGAMS family.</text>
</comment>
<dbReference type="SMART" id="SM01211">
    <property type="entry name" value="GATase_5"/>
    <property type="match status" value="1"/>
</dbReference>
<feature type="domain" description="Phosphoribosylformylglycinamidine synthase linker" evidence="16">
    <location>
        <begin position="170"/>
        <end position="219"/>
    </location>
</feature>
<comment type="subunit">
    <text evidence="14">Monomer.</text>
</comment>
<evidence type="ECO:0000256" key="5">
    <source>
        <dbReference type="ARBA" id="ARBA00022598"/>
    </source>
</evidence>
<evidence type="ECO:0000256" key="12">
    <source>
        <dbReference type="ARBA" id="ARBA00052585"/>
    </source>
</evidence>
<comment type="function">
    <text evidence="13 14">Phosphoribosylformylglycinamidine synthase involved in the purines biosynthetic pathway. Catalyzes the ATP-dependent conversion of formylglycinamide ribonucleotide (FGAR) and glutamine to yield formylglycinamidine ribonucleotide (FGAM) and glutamate.</text>
</comment>
<dbReference type="InterPro" id="IPR036604">
    <property type="entry name" value="PurS-like_sf"/>
</dbReference>
<evidence type="ECO:0000256" key="13">
    <source>
        <dbReference type="ARBA" id="ARBA00057317"/>
    </source>
</evidence>
<feature type="binding site" evidence="14">
    <location>
        <position position="679"/>
    </location>
    <ligand>
        <name>Mg(2+)</name>
        <dbReference type="ChEBI" id="CHEBI:18420"/>
    </ligand>
</feature>
<dbReference type="PANTHER" id="PTHR10099">
    <property type="entry name" value="PHOSPHORIBOSYLFORMYLGLYCINAMIDINE SYNTHASE"/>
    <property type="match status" value="1"/>
</dbReference>
<dbReference type="Pfam" id="PF18076">
    <property type="entry name" value="FGAR-AT_N"/>
    <property type="match status" value="1"/>
</dbReference>
<keyword evidence="4 14" id="KW-0963">Cytoplasm</keyword>
<keyword evidence="9 14" id="KW-0067">ATP-binding</keyword>
<evidence type="ECO:0000256" key="6">
    <source>
        <dbReference type="ARBA" id="ARBA00022723"/>
    </source>
</evidence>
<evidence type="ECO:0000256" key="9">
    <source>
        <dbReference type="ARBA" id="ARBA00022840"/>
    </source>
</evidence>
<keyword evidence="11 14" id="KW-0315">Glutamine amidotransferase</keyword>
<comment type="caution">
    <text evidence="14">Lacks conserved residue(s) required for the propagation of feature annotation.</text>
</comment>
<dbReference type="SUPFAM" id="SSF82697">
    <property type="entry name" value="PurS-like"/>
    <property type="match status" value="1"/>
</dbReference>
<comment type="catalytic activity">
    <reaction evidence="12 14">
        <text>N(2)-formyl-N(1)-(5-phospho-beta-D-ribosyl)glycinamide + L-glutamine + ATP + H2O = 2-formamido-N(1)-(5-O-phospho-beta-D-ribosyl)acetamidine + L-glutamate + ADP + phosphate + H(+)</text>
        <dbReference type="Rhea" id="RHEA:17129"/>
        <dbReference type="ChEBI" id="CHEBI:15377"/>
        <dbReference type="ChEBI" id="CHEBI:15378"/>
        <dbReference type="ChEBI" id="CHEBI:29985"/>
        <dbReference type="ChEBI" id="CHEBI:30616"/>
        <dbReference type="ChEBI" id="CHEBI:43474"/>
        <dbReference type="ChEBI" id="CHEBI:58359"/>
        <dbReference type="ChEBI" id="CHEBI:147286"/>
        <dbReference type="ChEBI" id="CHEBI:147287"/>
        <dbReference type="ChEBI" id="CHEBI:456216"/>
        <dbReference type="EC" id="6.3.5.3"/>
    </reaction>
</comment>
<evidence type="ECO:0000256" key="8">
    <source>
        <dbReference type="ARBA" id="ARBA00022755"/>
    </source>
</evidence>
<dbReference type="Gene3D" id="3.30.1330.10">
    <property type="entry name" value="PurM-like, N-terminal domain"/>
    <property type="match status" value="2"/>
</dbReference>
<sequence length="1310" mass="143720">MIRIFEGLSALSQFRKNKLLVKAKAISKNVKSLEAKFLHILKLEKQLSENQEEIIKSLLNYNKEYGVSNPCGTKFIVAPRVGTISPWSSKATDIIHNTGILSVKRVERAILYGIEGDISTQELKDIQNLLHDRMVEEVFANEPSLEYLFKRAEPKPIGFINVLEKGEQAIKDADKKLGLALSEQEISYLAGEYVKLSRNPTDTELYMFAQANSEHCRHKIFNAKWTIDGQEQDKSLFKMIKNTTQNASEGVLSAYKDNAAVIEGTTAQRFYTNTETGIYGFNQEEVDILMKVETHNHPTAIAPFSGSATGVGGEIRDEGATGLGAKPKAGLTGFCVSNLNILNFEQPWEAIKYGKPEHIVTPLQIMLEAPIGGAHYSNEFGRPNLCGYFRTYEQLVNTSSGKEMFGYHKPIMIAGGMGNIKRMHVEKGDIKVGAKLICLGGPAMRIGLGGGAASSVVSSDANSELDFASVQRDNAEMERRCQEVIDKCWQMGEKNPITFIHDVGAGGISNAFPELVKDGNVGGHFELRKVLVGEEGLSPLEIWSNESQERYVLSVDPQNLEFFENLCKRERCPFAIVGEAISEKHITLNDEYFDNKPVDLPMGLLFGNTPQMHIGVKTVKVEQDAFDASVIKLDEAIERVLKVPAVASKSFLITIGDRSITGMVARDQMVGPWQVPVADCAVTTATVDSQTGEAMAMGERTPVGMINAAASGRLAIAETVTNLLAADIKKLSDIRLSANWMVAANQGDENQKLYETVKAVGMEFAPELGIAIPVGKDSMSMKTKWSDNGKEKSVTSPLSLVISGFSPVANARKTLTPVLAHDNDTNLLHIDLSNGAGRLGASCLAQAYNQVGNIAPDVEASKLKVLFENISKLKAENKILAYHDVSDGGVFVTLAEMSFAGRKGLDIKLQAQKTTVIPDSDPESQSVMLGNDSILAKLFAEEVGVVIQVKNSDVALVEELFKGSQIHLCAIAKLNSSDEINIFANDEKIYSNTRINLQKWWAETSYNIQSLRDNSECAKQEFDSILNTDDKGIHVEVTFDLEEDITAKFINIEKPKVAILREQGVNGHVEMAAAFTTAGFETHDVHMSDLHASRVTLDDFKVLVACGGFSYGDVLGAGGGWAKNILFTEKLRDEFSRFFGRDDTLALGVCNGCQMLAQLKSLIPGAENWPIFIKNKSEQFEARTSMVEIRESDSIWLAGMTGTKAPIAVAHGEGRPLFENDSQQKALLASSQVALKYIDGQGKATEVYPYNPNGAIDGLTAVTALDGRVLAMMPHPERVYRAITNSYIPAEYDEYSVWMRMFRNARTWVG</sequence>
<feature type="active site" evidence="14">
    <location>
        <position position="1277"/>
    </location>
</feature>
<evidence type="ECO:0000259" key="18">
    <source>
        <dbReference type="Pfam" id="PF22689"/>
    </source>
</evidence>
<dbReference type="InterPro" id="IPR040707">
    <property type="entry name" value="FGAR-AT_N"/>
</dbReference>
<dbReference type="PROSITE" id="PS51273">
    <property type="entry name" value="GATASE_TYPE_1"/>
    <property type="match status" value="1"/>
</dbReference>
<dbReference type="CDD" id="cd02204">
    <property type="entry name" value="PurL_repeat2"/>
    <property type="match status" value="1"/>
</dbReference>
<dbReference type="Proteomes" id="UP000031104">
    <property type="component" value="Chromosome"/>
</dbReference>
<evidence type="ECO:0000259" key="17">
    <source>
        <dbReference type="Pfam" id="PF18076"/>
    </source>
</evidence>
<evidence type="ECO:0000256" key="14">
    <source>
        <dbReference type="HAMAP-Rule" id="MF_00419"/>
    </source>
</evidence>
<keyword evidence="6 14" id="KW-0479">Metal-binding</keyword>
<proteinExistence type="inferred from homology"/>
<dbReference type="SUPFAM" id="SSF109736">
    <property type="entry name" value="FGAM synthase PurL, linker domain"/>
    <property type="match status" value="1"/>
</dbReference>
<feature type="domain" description="FGAR-AT PurM N-terminal-like" evidence="18">
    <location>
        <begin position="648"/>
        <end position="807"/>
    </location>
</feature>
<dbReference type="OrthoDB" id="9804441at2"/>
<dbReference type="SUPFAM" id="SSF52317">
    <property type="entry name" value="Class I glutamine amidotransferase-like"/>
    <property type="match status" value="1"/>
</dbReference>
<dbReference type="InterPro" id="IPR055181">
    <property type="entry name" value="FGAR-AT_PurM_N-like"/>
</dbReference>
<dbReference type="NCBIfam" id="NF003672">
    <property type="entry name" value="PRK05297.1"/>
    <property type="match status" value="1"/>
</dbReference>
<dbReference type="EC" id="6.3.5.3" evidence="14"/>
<dbReference type="InterPro" id="IPR010918">
    <property type="entry name" value="PurM-like_C_dom"/>
</dbReference>
<dbReference type="UniPathway" id="UPA00074">
    <property type="reaction ID" value="UER00128"/>
</dbReference>
<dbReference type="InterPro" id="IPR029062">
    <property type="entry name" value="Class_I_gatase-like"/>
</dbReference>
<feature type="binding site" evidence="14">
    <location>
        <position position="718"/>
    </location>
    <ligand>
        <name>Mg(2+)</name>
        <dbReference type="ChEBI" id="CHEBI:18420"/>
    </ligand>
</feature>
<feature type="binding site" evidence="14">
    <location>
        <position position="678"/>
    </location>
    <ligand>
        <name>ATP</name>
        <dbReference type="ChEBI" id="CHEBI:30616"/>
    </ligand>
</feature>
<dbReference type="GO" id="GO:0006189">
    <property type="term" value="P:'de novo' IMP biosynthetic process"/>
    <property type="evidence" value="ECO:0007669"/>
    <property type="project" value="UniProtKB-UniRule"/>
</dbReference>
<feature type="active site" description="Nucleophile" evidence="14">
    <location>
        <position position="1150"/>
    </location>
</feature>
<evidence type="ECO:0000259" key="16">
    <source>
        <dbReference type="Pfam" id="PF18072"/>
    </source>
</evidence>
<evidence type="ECO:0000259" key="15">
    <source>
        <dbReference type="Pfam" id="PF02769"/>
    </source>
</evidence>
<protein>
    <recommendedName>
        <fullName evidence="14">Phosphoribosylformylglycinamidine synthase</fullName>
        <shortName evidence="14">FGAM synthase</shortName>
        <shortName evidence="14">FGAMS</shortName>
        <ecNumber evidence="14">6.3.5.3</ecNumber>
    </recommendedName>
    <alternativeName>
        <fullName evidence="14">Formylglycinamide ribonucleotide amidotransferase</fullName>
        <shortName evidence="14">FGAR amidotransferase</shortName>
        <shortName evidence="14">FGAR-AT</shortName>
    </alternativeName>
</protein>
<evidence type="ECO:0000256" key="10">
    <source>
        <dbReference type="ARBA" id="ARBA00022842"/>
    </source>
</evidence>
<dbReference type="PANTHER" id="PTHR10099:SF1">
    <property type="entry name" value="PHOSPHORIBOSYLFORMYLGLYCINAMIDINE SYNTHASE"/>
    <property type="match status" value="1"/>
</dbReference>
<organism evidence="19 20">
    <name type="scientific">Allofrancisella guangzhouensis</name>
    <dbReference type="NCBI Taxonomy" id="594679"/>
    <lineage>
        <taxon>Bacteria</taxon>
        <taxon>Pseudomonadati</taxon>
        <taxon>Pseudomonadota</taxon>
        <taxon>Gammaproteobacteria</taxon>
        <taxon>Thiotrichales</taxon>
        <taxon>Francisellaceae</taxon>
        <taxon>Allofrancisella</taxon>
    </lineage>
</organism>
<feature type="binding site" evidence="14">
    <location>
        <position position="884"/>
    </location>
    <ligand>
        <name>Mg(2+)</name>
        <dbReference type="ChEBI" id="CHEBI:18420"/>
    </ligand>
</feature>
<dbReference type="CDD" id="cd01740">
    <property type="entry name" value="GATase1_FGAR_AT"/>
    <property type="match status" value="1"/>
</dbReference>
<dbReference type="Pfam" id="PF02769">
    <property type="entry name" value="AIRS_C"/>
    <property type="match status" value="2"/>
</dbReference>
<evidence type="ECO:0000256" key="3">
    <source>
        <dbReference type="ARBA" id="ARBA00008608"/>
    </source>
</evidence>
<comment type="pathway">
    <text evidence="2 14">Purine metabolism; IMP biosynthesis via de novo pathway; 5-amino-1-(5-phospho-D-ribosyl)imidazole from N(2)-formyl-N(1)-(5-phospho-D-ribosyl)glycinamide: step 1/2.</text>
</comment>
<dbReference type="HOGENOM" id="CLU_001031_0_2_6"/>
<comment type="subcellular location">
    <subcellularLocation>
        <location evidence="1 14">Cytoplasm</location>
    </subcellularLocation>
</comment>
<reference evidence="19 20" key="1">
    <citation type="submission" date="2014-12" db="EMBL/GenBank/DDBJ databases">
        <title>Complete genome sequence of Francisella guanzhouensis strain 08HL01032 isolated from air-conditioning system in China.</title>
        <authorList>
            <person name="Svensson D."/>
            <person name="Ohrman C."/>
            <person name="Backman S."/>
            <person name="Karlsson E."/>
            <person name="Nilsson E."/>
            <person name="Bystrom M."/>
            <person name="Larkeryd A."/>
            <person name="Stenberg P."/>
            <person name="Scholtz H.C."/>
            <person name="Forsman M."/>
            <person name="Sjodin A."/>
        </authorList>
    </citation>
    <scope>NUCLEOTIDE SEQUENCE [LARGE SCALE GENOMIC DNA]</scope>
    <source>
        <strain evidence="19 20">08HL01032</strain>
    </source>
</reference>
<dbReference type="SUPFAM" id="SSF55326">
    <property type="entry name" value="PurM N-terminal domain-like"/>
    <property type="match status" value="2"/>
</dbReference>
<feature type="domain" description="PurM-like C-terminal" evidence="15">
    <location>
        <begin position="846"/>
        <end position="982"/>
    </location>
</feature>
<feature type="binding site" evidence="14">
    <location>
        <position position="886"/>
    </location>
    <ligand>
        <name>ATP</name>
        <dbReference type="ChEBI" id="CHEBI:30616"/>
    </ligand>
</feature>
<keyword evidence="20" id="KW-1185">Reference proteome</keyword>
<dbReference type="Pfam" id="PF13507">
    <property type="entry name" value="GATase_5"/>
    <property type="match status" value="1"/>
</dbReference>